<keyword evidence="3" id="KW-1185">Reference proteome</keyword>
<feature type="coiled-coil region" evidence="1">
    <location>
        <begin position="302"/>
        <end position="329"/>
    </location>
</feature>
<accession>A0AAU9DCF9</accession>
<reference evidence="2 3" key="1">
    <citation type="journal article" date="2023" name="Microbiol. Spectr.">
        <title>Symbiosis of Carpenter Bees with Uncharacterized Lactic Acid Bacteria Showing NAD Auxotrophy.</title>
        <authorList>
            <person name="Kawasaki S."/>
            <person name="Ozawa K."/>
            <person name="Mori T."/>
            <person name="Yamamoto A."/>
            <person name="Ito M."/>
            <person name="Ohkuma M."/>
            <person name="Sakamoto M."/>
            <person name="Matsutani M."/>
        </authorList>
    </citation>
    <scope>NUCLEOTIDE SEQUENCE [LARGE SCALE GENOMIC DNA]</scope>
    <source>
        <strain evidence="2 3">XA3</strain>
    </source>
</reference>
<evidence type="ECO:0000313" key="3">
    <source>
        <dbReference type="Proteomes" id="UP001321861"/>
    </source>
</evidence>
<keyword evidence="1" id="KW-0175">Coiled coil</keyword>
<dbReference type="KEGG" id="xap:XA3_09280"/>
<proteinExistence type="predicted"/>
<dbReference type="EMBL" id="AP026802">
    <property type="protein sequence ID" value="BDR58487.1"/>
    <property type="molecule type" value="Genomic_DNA"/>
</dbReference>
<dbReference type="SUPFAM" id="SSF52540">
    <property type="entry name" value="P-loop containing nucleoside triphosphate hydrolases"/>
    <property type="match status" value="1"/>
</dbReference>
<dbReference type="Pfam" id="PF13558">
    <property type="entry name" value="SbcC_Walker_B"/>
    <property type="match status" value="1"/>
</dbReference>
<dbReference type="AlphaFoldDB" id="A0AAU9DCF9"/>
<protein>
    <submittedName>
        <fullName evidence="2">Chromosome segregation ATPase</fullName>
    </submittedName>
</protein>
<gene>
    <name evidence="2" type="ORF">XA3_09280</name>
</gene>
<organism evidence="2 3">
    <name type="scientific">Xylocopilactobacillus apicola</name>
    <dbReference type="NCBI Taxonomy" id="2932184"/>
    <lineage>
        <taxon>Bacteria</taxon>
        <taxon>Bacillati</taxon>
        <taxon>Bacillota</taxon>
        <taxon>Bacilli</taxon>
        <taxon>Lactobacillales</taxon>
        <taxon>Lactobacillaceae</taxon>
        <taxon>Xylocopilactobacillus</taxon>
    </lineage>
</organism>
<name>A0AAU9DCF9_9LACO</name>
<dbReference type="Proteomes" id="UP001321861">
    <property type="component" value="Chromosome"/>
</dbReference>
<evidence type="ECO:0000256" key="1">
    <source>
        <dbReference type="SAM" id="Coils"/>
    </source>
</evidence>
<sequence>MNLFQHLVPTSFHLRQFNKYVKLDLSASKAGNITFIGENAVGKTTLANCFFPMLIDGAISTPSFNAAKGIDKLNQDINPRNSARDTRNFESMLLGWGAGAMKVRTGYSYINLQSDTRQIILGLGATRIVGDNKKPTWWFIVISDELDKPINLVTTDQFDQGLNKEDFIQANKSLEDKLTVFDRALDYREFAAQKVYGFTDGETLGKLANVYRLLASPILTAGSARFTPIRDSLKNAQEGIDADLINKVANSQREVNRMNGVLEHLKSGQKRLDKIKQEIFWRNLNHLNEVLLDPYTENYHDFASEQIKVEQAQEKLKELNYSQQKLNDQLKSTNTHLDDLRFQKAEQKTSIELKSFLNGQIVTQNQQLTTFQKQQDQLNELYHRLDKITDQLKESLNVEKNIRVTELDPLKEKLQSITSQNLSTLEKLLATDDIFEFAAYLKTYLNQIKDANNQYQSINQTITKLGLNVNFVEEMKNQMEQQINERLQGPLSNRAHNRLIEDNRNIHDAGTSKINDQNQDLLNEQKEIIYNHPDLTVMIKHPELLTSLDQANKDLSGVLNKIKQYQEQQNTLKSEQNNLNKLIDNLKNQMPADLEVSELKNSIMNLKEKAASLKDNPEIDQALDDAEKRYHDYREQQQNLIQTINETQAEMKAAQLQMNRLKQKLTVLNAVIELDLKNLSPYFPNELQLATVDDLLNFVKQHRSEIKNNNFADLSGIISHLIHHNDQNGVDRNALDTIFEERGQGEIASAMRQQRTTTKNDLTVVAFDLNQALNFLHADEVGVIKALRTLETGNDVSQKAYEAAAINRITEQYNVIKEYNQILNEGAENAQSIKLKVELKPSTVLEKVIEEACDPELVERPALQAEIQQRLRRLANNTDLADDDEAFNEQAQELLDPRQWSNFRILIKRRQNNEDEYEEVDDKFVQSGGSGAEKAQAMVLPLLLVPKMLLQQANLKDAPYLVMFDEFADKLDPETAKSFAQTISHFGFSFIATMPNGAQNKILADGVENIAYEVIAPTQTNDGKFHLNNVYPALIWR</sequence>
<dbReference type="RefSeq" id="WP_317636387.1">
    <property type="nucleotide sequence ID" value="NZ_AP026802.1"/>
</dbReference>
<evidence type="ECO:0000313" key="2">
    <source>
        <dbReference type="EMBL" id="BDR58487.1"/>
    </source>
</evidence>
<dbReference type="InterPro" id="IPR027417">
    <property type="entry name" value="P-loop_NTPase"/>
</dbReference>
<feature type="coiled-coil region" evidence="1">
    <location>
        <begin position="548"/>
        <end position="671"/>
    </location>
</feature>
<dbReference type="Gene3D" id="1.10.287.1490">
    <property type="match status" value="1"/>
</dbReference>